<dbReference type="AlphaFoldDB" id="A0A9W4HG53"/>
<feature type="domain" description="Cellulose-binding Sde182 nucleoside hydrolase-like" evidence="2">
    <location>
        <begin position="38"/>
        <end position="299"/>
    </location>
</feature>
<dbReference type="Pfam" id="PF07632">
    <property type="entry name" value="Sde182_NH-like"/>
    <property type="match status" value="1"/>
</dbReference>
<keyword evidence="5" id="KW-1185">Reference proteome</keyword>
<dbReference type="OrthoDB" id="3592035at2759"/>
<comment type="caution">
    <text evidence="4">The sequence shown here is derived from an EMBL/GenBank/DDBJ whole genome shotgun (WGS) entry which is preliminary data.</text>
</comment>
<dbReference type="Gene3D" id="2.60.40.10">
    <property type="entry name" value="Immunoglobulins"/>
    <property type="match status" value="1"/>
</dbReference>
<evidence type="ECO:0000259" key="2">
    <source>
        <dbReference type="Pfam" id="PF07632"/>
    </source>
</evidence>
<dbReference type="Gene3D" id="3.90.245.10">
    <property type="entry name" value="Ribonucleoside hydrolase-like"/>
    <property type="match status" value="1"/>
</dbReference>
<dbReference type="InterPro" id="IPR013783">
    <property type="entry name" value="Ig-like_fold"/>
</dbReference>
<evidence type="ECO:0008006" key="6">
    <source>
        <dbReference type="Google" id="ProtNLM"/>
    </source>
</evidence>
<dbReference type="InterPro" id="IPR036452">
    <property type="entry name" value="Ribo_hydro-like"/>
</dbReference>
<accession>A0A9W4HG53</accession>
<dbReference type="Proteomes" id="UP001153618">
    <property type="component" value="Unassembled WGS sequence"/>
</dbReference>
<protein>
    <recommendedName>
        <fullName evidence="6">Cellulose-binding protein</fullName>
    </recommendedName>
</protein>
<evidence type="ECO:0000313" key="4">
    <source>
        <dbReference type="EMBL" id="CAG8021997.1"/>
    </source>
</evidence>
<dbReference type="SUPFAM" id="SSF53590">
    <property type="entry name" value="Nucleoside hydrolase"/>
    <property type="match status" value="1"/>
</dbReference>
<gene>
    <name evidence="4" type="ORF">POLS_LOCUS2431</name>
</gene>
<dbReference type="EMBL" id="CAJVOS010000014">
    <property type="protein sequence ID" value="CAG8021997.1"/>
    <property type="molecule type" value="Genomic_DNA"/>
</dbReference>
<dbReference type="InterPro" id="IPR011483">
    <property type="entry name" value="Sde182_NH-like"/>
</dbReference>
<dbReference type="GO" id="GO:0016799">
    <property type="term" value="F:hydrolase activity, hydrolyzing N-glycosyl compounds"/>
    <property type="evidence" value="ECO:0007669"/>
    <property type="project" value="InterPro"/>
</dbReference>
<feature type="domain" description="Cellulose-binding Sde182 C-terminal" evidence="3">
    <location>
        <begin position="384"/>
        <end position="479"/>
    </location>
</feature>
<dbReference type="InterPro" id="IPR048527">
    <property type="entry name" value="Sde182_C"/>
</dbReference>
<organism evidence="4 5">
    <name type="scientific">Penicillium olsonii</name>
    <dbReference type="NCBI Taxonomy" id="99116"/>
    <lineage>
        <taxon>Eukaryota</taxon>
        <taxon>Fungi</taxon>
        <taxon>Dikarya</taxon>
        <taxon>Ascomycota</taxon>
        <taxon>Pezizomycotina</taxon>
        <taxon>Eurotiomycetes</taxon>
        <taxon>Eurotiomycetidae</taxon>
        <taxon>Eurotiales</taxon>
        <taxon>Aspergillaceae</taxon>
        <taxon>Penicillium</taxon>
    </lineage>
</organism>
<sequence length="497" mass="55537">MFHITRLLVFLAALGLFAVNSVADPTPKCHLQLATKPRLFLLSDIDNEPDDAQSLVRLLLYSNEFRIEGLVATTSFWLNDTTRPDHMEDIVRGYEKSLPNLKVHASGWPEPSRLLKLIKSGSTLYGMDGVGEGHNSEGSNLLIDAVDSSDEPLWVPVWGGANTLAQALWQVNATRSDIDHFVSKLRVYSISDQDNAGPWIRRHWPDLFYIASVHAINRYGNAAWGGMSGDDYYHFPNNADKEVISPTWIEKNIQIGPLGGRYPSSEFIMEGDSPSLLYMIPNGLSDPEHPEWGSWGGRYDPVVWGEGHFADSIDILVDQDGRTMMGSQVTIWRWRTAFQNDFKARMQWTIQSTFDQGKHAPVAIVNGSSTRDVLQYLVVPTQRITFDASDSCSPDGDGLSYKWWQYLEPSSNLNTPKRDVTVLEIEDANSPIISIDVPSAEVLRKAGRGVHPHADKHLHLILEVSSGFQVSYRRVILTIKGVVEGSEPSRSASHDEL</sequence>
<name>A0A9W4HG53_PENOL</name>
<proteinExistence type="predicted"/>
<feature type="chain" id="PRO_5040888503" description="Cellulose-binding protein" evidence="1">
    <location>
        <begin position="24"/>
        <end position="497"/>
    </location>
</feature>
<evidence type="ECO:0000313" key="5">
    <source>
        <dbReference type="Proteomes" id="UP001153618"/>
    </source>
</evidence>
<feature type="signal peptide" evidence="1">
    <location>
        <begin position="1"/>
        <end position="23"/>
    </location>
</feature>
<evidence type="ECO:0000259" key="3">
    <source>
        <dbReference type="Pfam" id="PF21027"/>
    </source>
</evidence>
<reference evidence="4" key="1">
    <citation type="submission" date="2021-07" db="EMBL/GenBank/DDBJ databases">
        <authorList>
            <person name="Branca A.L. A."/>
        </authorList>
    </citation>
    <scope>NUCLEOTIDE SEQUENCE</scope>
</reference>
<keyword evidence="1" id="KW-0732">Signal</keyword>
<dbReference type="Pfam" id="PF21027">
    <property type="entry name" value="Sde0182_C"/>
    <property type="match status" value="1"/>
</dbReference>
<evidence type="ECO:0000256" key="1">
    <source>
        <dbReference type="SAM" id="SignalP"/>
    </source>
</evidence>